<dbReference type="InterPro" id="IPR013785">
    <property type="entry name" value="Aldolase_TIM"/>
</dbReference>
<dbReference type="PANTHER" id="PTHR32332">
    <property type="entry name" value="2-NITROPROPANE DIOXYGENASE"/>
    <property type="match status" value="1"/>
</dbReference>
<dbReference type="EMBL" id="AP014936">
    <property type="protein sequence ID" value="BAU46817.1"/>
    <property type="molecule type" value="Genomic_DNA"/>
</dbReference>
<name>A0A1B4VCT4_9GAMM</name>
<dbReference type="SUPFAM" id="SSF51412">
    <property type="entry name" value="Inosine monophosphate dehydrogenase (IMPDH)"/>
    <property type="match status" value="1"/>
</dbReference>
<reference evidence="4 5" key="1">
    <citation type="submission" date="2015-08" db="EMBL/GenBank/DDBJ databases">
        <title>Complete genome sequence of Sulfurifustis variabilis.</title>
        <authorList>
            <person name="Miura A."/>
            <person name="Kojima H."/>
            <person name="Fukui M."/>
        </authorList>
    </citation>
    <scope>NUCLEOTIDE SEQUENCE [LARGE SCALE GENOMIC DNA]</scope>
    <source>
        <strain evidence="5">skN76</strain>
    </source>
</reference>
<keyword evidence="2" id="KW-0288">FMN</keyword>
<dbReference type="PANTHER" id="PTHR32332:SF18">
    <property type="entry name" value="2-NITROPROPANE DIOXYGENASE"/>
    <property type="match status" value="1"/>
</dbReference>
<evidence type="ECO:0000256" key="1">
    <source>
        <dbReference type="ARBA" id="ARBA00022630"/>
    </source>
</evidence>
<evidence type="ECO:0000256" key="3">
    <source>
        <dbReference type="ARBA" id="ARBA00023002"/>
    </source>
</evidence>
<accession>A0A1B4VCT4</accession>
<dbReference type="InterPro" id="IPR004136">
    <property type="entry name" value="NMO"/>
</dbReference>
<sequence length="392" mass="42366">MIRSLFPPLVIRGRELLPVVQGGMGVGVSGHRLASAVAKEGAVGTVASVDLRRLHPDLMQRLRKCRDPQEHSAANVEALDREIRAAREVAGPDGFIAVNVMRALSNYAELVVQACKSGANAIVSGAGLPFDLPDLTAKFRNVALIPILSEERGVRAVLKKWARKGRLPDAIVIEHPRYAGGHLGATRLEEVNDPKFDFRRVLEEVRKVVRELGLALEKIPLIPAGGIDSFQKLKEMFDLGASGVQIGTPFAVTEECDAHPNFKKVLAEARPDDVVTFMSAAGLPARAVLTPWLKRYLAKEEKLRAEAAPGCRECPSRLQCLSYCGFKDGDPRAGQFCIETQLAAAQRGNVEQGLFFRGAAGLPFGTEIRKVAELLDYLLTGTRPAPLAGSGA</sequence>
<keyword evidence="3" id="KW-0560">Oxidoreductase</keyword>
<organism evidence="4 5">
    <name type="scientific">Sulfurifustis variabilis</name>
    <dbReference type="NCBI Taxonomy" id="1675686"/>
    <lineage>
        <taxon>Bacteria</taxon>
        <taxon>Pseudomonadati</taxon>
        <taxon>Pseudomonadota</taxon>
        <taxon>Gammaproteobacteria</taxon>
        <taxon>Acidiferrobacterales</taxon>
        <taxon>Acidiferrobacteraceae</taxon>
        <taxon>Sulfurifustis</taxon>
    </lineage>
</organism>
<dbReference type="Pfam" id="PF03060">
    <property type="entry name" value="NMO"/>
    <property type="match status" value="1"/>
</dbReference>
<gene>
    <name evidence="4" type="ORF">SVA_0235</name>
</gene>
<evidence type="ECO:0000313" key="5">
    <source>
        <dbReference type="Proteomes" id="UP000218899"/>
    </source>
</evidence>
<dbReference type="CDD" id="cd04730">
    <property type="entry name" value="NPD_like"/>
    <property type="match status" value="1"/>
</dbReference>
<dbReference type="Gene3D" id="3.20.20.70">
    <property type="entry name" value="Aldolase class I"/>
    <property type="match status" value="1"/>
</dbReference>
<keyword evidence="4" id="KW-0223">Dioxygenase</keyword>
<dbReference type="RefSeq" id="WP_197703308.1">
    <property type="nucleotide sequence ID" value="NZ_AP014936.1"/>
</dbReference>
<keyword evidence="5" id="KW-1185">Reference proteome</keyword>
<proteinExistence type="predicted"/>
<dbReference type="Proteomes" id="UP000218899">
    <property type="component" value="Chromosome"/>
</dbReference>
<dbReference type="GO" id="GO:0018580">
    <property type="term" value="F:nitronate monooxygenase activity"/>
    <property type="evidence" value="ECO:0007669"/>
    <property type="project" value="InterPro"/>
</dbReference>
<keyword evidence="1" id="KW-0285">Flavoprotein</keyword>
<evidence type="ECO:0000256" key="2">
    <source>
        <dbReference type="ARBA" id="ARBA00022643"/>
    </source>
</evidence>
<evidence type="ECO:0000313" key="4">
    <source>
        <dbReference type="EMBL" id="BAU46817.1"/>
    </source>
</evidence>
<dbReference type="KEGG" id="sva:SVA_0235"/>
<dbReference type="AlphaFoldDB" id="A0A1B4VCT4"/>
<protein>
    <submittedName>
        <fullName evidence="4">2-nitropropane dioxygenase</fullName>
    </submittedName>
</protein>
<dbReference type="GO" id="GO:0051213">
    <property type="term" value="F:dioxygenase activity"/>
    <property type="evidence" value="ECO:0007669"/>
    <property type="project" value="UniProtKB-KW"/>
</dbReference>